<feature type="region of interest" description="Disordered" evidence="6">
    <location>
        <begin position="1"/>
        <end position="22"/>
    </location>
</feature>
<evidence type="ECO:0000256" key="6">
    <source>
        <dbReference type="SAM" id="MobiDB-lite"/>
    </source>
</evidence>
<accession>A0A8J3BLQ3</accession>
<organism evidence="8 9">
    <name type="scientific">Pilimelia terevasa</name>
    <dbReference type="NCBI Taxonomy" id="53372"/>
    <lineage>
        <taxon>Bacteria</taxon>
        <taxon>Bacillati</taxon>
        <taxon>Actinomycetota</taxon>
        <taxon>Actinomycetes</taxon>
        <taxon>Micromonosporales</taxon>
        <taxon>Micromonosporaceae</taxon>
        <taxon>Pilimelia</taxon>
    </lineage>
</organism>
<feature type="transmembrane region" description="Helical" evidence="7">
    <location>
        <begin position="38"/>
        <end position="54"/>
    </location>
</feature>
<dbReference type="CDD" id="cd06581">
    <property type="entry name" value="TM_PBP1_LivM_like"/>
    <property type="match status" value="1"/>
</dbReference>
<evidence type="ECO:0000313" key="8">
    <source>
        <dbReference type="EMBL" id="GGK23685.1"/>
    </source>
</evidence>
<feature type="transmembrane region" description="Helical" evidence="7">
    <location>
        <begin position="138"/>
        <end position="158"/>
    </location>
</feature>
<evidence type="ECO:0000256" key="5">
    <source>
        <dbReference type="ARBA" id="ARBA00023136"/>
    </source>
</evidence>
<keyword evidence="5 7" id="KW-0472">Membrane</keyword>
<evidence type="ECO:0000256" key="4">
    <source>
        <dbReference type="ARBA" id="ARBA00022989"/>
    </source>
</evidence>
<dbReference type="GO" id="GO:0005886">
    <property type="term" value="C:plasma membrane"/>
    <property type="evidence" value="ECO:0007669"/>
    <property type="project" value="UniProtKB-SubCell"/>
</dbReference>
<feature type="transmembrane region" description="Helical" evidence="7">
    <location>
        <begin position="306"/>
        <end position="333"/>
    </location>
</feature>
<comment type="subcellular location">
    <subcellularLocation>
        <location evidence="1">Cell membrane</location>
        <topology evidence="1">Multi-pass membrane protein</topology>
    </subcellularLocation>
</comment>
<dbReference type="AlphaFoldDB" id="A0A8J3BLQ3"/>
<feature type="transmembrane region" description="Helical" evidence="7">
    <location>
        <begin position="221"/>
        <end position="237"/>
    </location>
</feature>
<dbReference type="InterPro" id="IPR043428">
    <property type="entry name" value="LivM-like"/>
</dbReference>
<reference evidence="8" key="1">
    <citation type="journal article" date="2014" name="Int. J. Syst. Evol. Microbiol.">
        <title>Complete genome sequence of Corynebacterium casei LMG S-19264T (=DSM 44701T), isolated from a smear-ripened cheese.</title>
        <authorList>
            <consortium name="US DOE Joint Genome Institute (JGI-PGF)"/>
            <person name="Walter F."/>
            <person name="Albersmeier A."/>
            <person name="Kalinowski J."/>
            <person name="Ruckert C."/>
        </authorList>
    </citation>
    <scope>NUCLEOTIDE SEQUENCE</scope>
    <source>
        <strain evidence="8">JCM 3091</strain>
    </source>
</reference>
<feature type="transmembrane region" description="Helical" evidence="7">
    <location>
        <begin position="74"/>
        <end position="94"/>
    </location>
</feature>
<evidence type="ECO:0000256" key="2">
    <source>
        <dbReference type="ARBA" id="ARBA00022475"/>
    </source>
</evidence>
<gene>
    <name evidence="8" type="ORF">GCM10010124_15170</name>
</gene>
<protein>
    <submittedName>
        <fullName evidence="8">Branched-chain amino acid ABC transporter permease</fullName>
    </submittedName>
</protein>
<dbReference type="PANTHER" id="PTHR30482:SF10">
    <property type="entry name" value="HIGH-AFFINITY BRANCHED-CHAIN AMINO ACID TRANSPORT PROTEIN BRAE"/>
    <property type="match status" value="1"/>
</dbReference>
<feature type="transmembrane region" description="Helical" evidence="7">
    <location>
        <begin position="99"/>
        <end position="118"/>
    </location>
</feature>
<evidence type="ECO:0000256" key="7">
    <source>
        <dbReference type="SAM" id="Phobius"/>
    </source>
</evidence>
<keyword evidence="2" id="KW-1003">Cell membrane</keyword>
<dbReference type="EMBL" id="BMQC01000004">
    <property type="protein sequence ID" value="GGK23685.1"/>
    <property type="molecule type" value="Genomic_DNA"/>
</dbReference>
<dbReference type="Proteomes" id="UP000662200">
    <property type="component" value="Unassembled WGS sequence"/>
</dbReference>
<name>A0A8J3BLQ3_9ACTN</name>
<dbReference type="Pfam" id="PF02653">
    <property type="entry name" value="BPD_transp_2"/>
    <property type="match status" value="1"/>
</dbReference>
<reference evidence="8" key="2">
    <citation type="submission" date="2020-09" db="EMBL/GenBank/DDBJ databases">
        <authorList>
            <person name="Sun Q."/>
            <person name="Ohkuma M."/>
        </authorList>
    </citation>
    <scope>NUCLEOTIDE SEQUENCE</scope>
    <source>
        <strain evidence="8">JCM 3091</strain>
    </source>
</reference>
<dbReference type="PANTHER" id="PTHR30482">
    <property type="entry name" value="HIGH-AFFINITY BRANCHED-CHAIN AMINO ACID TRANSPORT SYSTEM PERMEASE"/>
    <property type="match status" value="1"/>
</dbReference>
<feature type="transmembrane region" description="Helical" evidence="7">
    <location>
        <begin position="165"/>
        <end position="183"/>
    </location>
</feature>
<evidence type="ECO:0000313" key="9">
    <source>
        <dbReference type="Proteomes" id="UP000662200"/>
    </source>
</evidence>
<evidence type="ECO:0000256" key="3">
    <source>
        <dbReference type="ARBA" id="ARBA00022692"/>
    </source>
</evidence>
<comment type="caution">
    <text evidence="8">The sequence shown here is derived from an EMBL/GenBank/DDBJ whole genome shotgun (WGS) entry which is preliminary data.</text>
</comment>
<dbReference type="InterPro" id="IPR001851">
    <property type="entry name" value="ABC_transp_permease"/>
</dbReference>
<sequence length="394" mass="42753">MTNGEHATPARAANGEHAAPRARGWQAMKSRWSEMPQGMRWAGTGALVVFLYLLPNRWFYEYLWYLPTQASDMATVLFETAFFVLLAVGLNVVVGFAGLLDLGYFGFFAVGAYVVALVTSPESKAIVEYNWLADPITWVAAVPIAVAIAMVSGVILGGPTLRLRGDYLAIVTLGFAEMIRLYASRTEGLLNGDRGIPDVPHPVPGVKDATGDSLFLFDAKPYYWVVLTIIIAVVVLVRNMERSRVGRAWVAIREDEDAAEIMGVNTFKYKLLAFAIGAAIGGLSGAVFAGKQGFINSASFQLESSILVLAAVILGGAGNIGGAIVGATITWYLPEWVRGMGKVFGLSFDPSEYRILAFGLVIIVMMIFRPQGIWPNKRRASEFADRRKEVAANA</sequence>
<proteinExistence type="predicted"/>
<keyword evidence="9" id="KW-1185">Reference proteome</keyword>
<keyword evidence="3 7" id="KW-0812">Transmembrane</keyword>
<keyword evidence="4 7" id="KW-1133">Transmembrane helix</keyword>
<evidence type="ECO:0000256" key="1">
    <source>
        <dbReference type="ARBA" id="ARBA00004651"/>
    </source>
</evidence>
<dbReference type="GO" id="GO:0015658">
    <property type="term" value="F:branched-chain amino acid transmembrane transporter activity"/>
    <property type="evidence" value="ECO:0007669"/>
    <property type="project" value="InterPro"/>
</dbReference>
<feature type="transmembrane region" description="Helical" evidence="7">
    <location>
        <begin position="353"/>
        <end position="369"/>
    </location>
</feature>